<comment type="subcellular location">
    <subcellularLocation>
        <location evidence="1">Secreted</location>
        <location evidence="1">Extracellular space</location>
        <location evidence="1">Extracellular matrix</location>
    </subcellularLocation>
</comment>
<dbReference type="FunFam" id="3.90.290.10:FF:000001">
    <property type="entry name" value="Latent-transforming growth factor beta-binding protein 3 isoform 1"/>
    <property type="match status" value="1"/>
</dbReference>
<feature type="disulfide bond" evidence="17">
    <location>
        <begin position="203"/>
        <end position="212"/>
    </location>
</feature>
<dbReference type="FunFam" id="2.10.25.10:FF:000273">
    <property type="entry name" value="Putative latent-transforming growth factor beta-binding protein 2"/>
    <property type="match status" value="1"/>
</dbReference>
<evidence type="ECO:0000313" key="22">
    <source>
        <dbReference type="Proteomes" id="UP000886700"/>
    </source>
</evidence>
<keyword evidence="9" id="KW-0325">Glycoprotein</keyword>
<feature type="domain" description="EGF-like" evidence="20">
    <location>
        <begin position="181"/>
        <end position="213"/>
    </location>
</feature>
<feature type="region of interest" description="Disordered" evidence="18">
    <location>
        <begin position="744"/>
        <end position="808"/>
    </location>
</feature>
<feature type="domain" description="EGF-like" evidence="20">
    <location>
        <begin position="391"/>
        <end position="423"/>
    </location>
</feature>
<feature type="signal peptide" evidence="19">
    <location>
        <begin position="1"/>
        <end position="23"/>
    </location>
</feature>
<dbReference type="FunFam" id="2.10.25.10:FF:000056">
    <property type="entry name" value="Latent-transforming growth factor beta-binding protein 3 isoform 2"/>
    <property type="match status" value="1"/>
</dbReference>
<keyword evidence="2" id="KW-0964">Secreted</keyword>
<dbReference type="FunFam" id="2.10.25.10:FF:000515">
    <property type="entry name" value="latent-transforming growth factor beta-binding protein 1 isoform X6"/>
    <property type="match status" value="1"/>
</dbReference>
<dbReference type="SMART" id="SM00181">
    <property type="entry name" value="EGF"/>
    <property type="match status" value="18"/>
</dbReference>
<evidence type="ECO:0000256" key="4">
    <source>
        <dbReference type="ARBA" id="ARBA00022536"/>
    </source>
</evidence>
<evidence type="ECO:0000256" key="13">
    <source>
        <dbReference type="ARBA" id="ARBA00059743"/>
    </source>
</evidence>
<accession>A0A1U7QSA4</accession>
<dbReference type="GeneID" id="101833414"/>
<dbReference type="FunFam" id="3.90.290.10:FF:000012">
    <property type="entry name" value="latent-transforming growth factor beta-binding protein 1 isoform X2"/>
    <property type="match status" value="1"/>
</dbReference>
<proteinExistence type="inferred from homology"/>
<dbReference type="InterPro" id="IPR036773">
    <property type="entry name" value="TB_dom_sf"/>
</dbReference>
<dbReference type="eggNOG" id="KOG1217">
    <property type="taxonomic scope" value="Eukaryota"/>
</dbReference>
<evidence type="ECO:0000256" key="19">
    <source>
        <dbReference type="SAM" id="SignalP"/>
    </source>
</evidence>
<feature type="disulfide bond" evidence="17">
    <location>
        <begin position="413"/>
        <end position="422"/>
    </location>
</feature>
<dbReference type="PROSITE" id="PS01186">
    <property type="entry name" value="EGF_2"/>
    <property type="match status" value="7"/>
</dbReference>
<keyword evidence="8 17" id="KW-1015">Disulfide bond</keyword>
<dbReference type="InterPro" id="IPR018097">
    <property type="entry name" value="EGF_Ca-bd_CS"/>
</dbReference>
<keyword evidence="22" id="KW-1185">Reference proteome</keyword>
<evidence type="ECO:0000313" key="23">
    <source>
        <dbReference type="RefSeq" id="XP_005073645.1"/>
    </source>
</evidence>
<dbReference type="FunFam" id="2.10.25.10:FF:000014">
    <property type="entry name" value="Latent-transforming growth factor beta-binding protein 3"/>
    <property type="match status" value="1"/>
</dbReference>
<keyword evidence="5" id="KW-0597">Phosphoprotein</keyword>
<evidence type="ECO:0000256" key="3">
    <source>
        <dbReference type="ARBA" id="ARBA00022530"/>
    </source>
</evidence>
<protein>
    <recommendedName>
        <fullName evidence="15">Latent-transforming growth factor beta-binding protein 1</fullName>
    </recommendedName>
    <alternativeName>
        <fullName evidence="16">Transforming growth factor beta-1-binding protein 1</fullName>
    </alternativeName>
</protein>
<feature type="domain" description="TB" evidence="21">
    <location>
        <begin position="1508"/>
        <end position="1561"/>
    </location>
</feature>
<evidence type="ECO:0000256" key="11">
    <source>
        <dbReference type="ARBA" id="ARBA00023278"/>
    </source>
</evidence>
<feature type="domain" description="EGF-like" evidence="20">
    <location>
        <begin position="1023"/>
        <end position="1063"/>
    </location>
</feature>
<dbReference type="FunFam" id="2.10.25.10:FF:000077">
    <property type="entry name" value="Latent-transforming growth factor beta-binding protein 3 isoform 1"/>
    <property type="match status" value="1"/>
</dbReference>
<keyword evidence="4 17" id="KW-0245">EGF-like domain</keyword>
<dbReference type="PANTHER" id="PTHR47333">
    <property type="entry name" value="VON WILLEBRAND FACTOR C AND EGF DOMAIN-CONTAINING PROTEIN"/>
    <property type="match status" value="1"/>
</dbReference>
<feature type="domain" description="EGF-like" evidence="20">
    <location>
        <begin position="1646"/>
        <end position="1690"/>
    </location>
</feature>
<feature type="domain" description="TB" evidence="21">
    <location>
        <begin position="1331"/>
        <end position="1385"/>
    </location>
</feature>
<evidence type="ECO:0000256" key="8">
    <source>
        <dbReference type="ARBA" id="ARBA00023157"/>
    </source>
</evidence>
<dbReference type="FunFam" id="2.10.25.10:FF:000046">
    <property type="entry name" value="Latent-transforming growth factor beta-binding protein 1 isoform x2"/>
    <property type="match status" value="1"/>
</dbReference>
<dbReference type="FunFam" id="3.90.290.10:FF:000002">
    <property type="entry name" value="Latent-transforming growth factor beta-binding protein 3 isoform 1"/>
    <property type="match status" value="1"/>
</dbReference>
<feature type="domain" description="EGF-like" evidence="20">
    <location>
        <begin position="1229"/>
        <end position="1266"/>
    </location>
</feature>
<dbReference type="FunFam" id="2.10.25.10:FF:000475">
    <property type="entry name" value="latent-transforming growth factor beta-binding protein 1 isoform X3"/>
    <property type="match status" value="1"/>
</dbReference>
<feature type="domain" description="EGF-like" evidence="20">
    <location>
        <begin position="1187"/>
        <end position="1228"/>
    </location>
</feature>
<dbReference type="InterPro" id="IPR049883">
    <property type="entry name" value="NOTCH1_EGF-like"/>
</dbReference>
<comment type="subunit">
    <text evidence="14">Interacts with TGFB1; associates via disulfide bonds with the Latency-associated peptide chain (LAP) regulatory chain of TGFB1, leading to regulate activation of TGF-beta-1. LTBP1 does not bind directly to TGF-beta-1, the active chain of TGFB1. Interacts (via C-terminal domain) with FBN1 (via N-terminal domain). Interacts with FBN2. Interacts with ADAMTSL2. Interacts with EFEMP2.</text>
</comment>
<evidence type="ECO:0000259" key="20">
    <source>
        <dbReference type="PROSITE" id="PS50026"/>
    </source>
</evidence>
<feature type="chain" id="PRO_5010580743" description="Latent-transforming growth factor beta-binding protein 1" evidence="19">
    <location>
        <begin position="24"/>
        <end position="1705"/>
    </location>
</feature>
<dbReference type="FunFam" id="3.90.290.10:FF:000004">
    <property type="entry name" value="latent-transforming growth factor beta-binding protein 1 isoform X1"/>
    <property type="match status" value="1"/>
</dbReference>
<dbReference type="CTD" id="4052"/>
<dbReference type="InterPro" id="IPR017878">
    <property type="entry name" value="TB_dom"/>
</dbReference>
<feature type="domain" description="EGF-like" evidence="20">
    <location>
        <begin position="1105"/>
        <end position="1145"/>
    </location>
</feature>
<dbReference type="KEGG" id="maua:101833414"/>
<dbReference type="FunFam" id="2.10.25.10:FF:000115">
    <property type="entry name" value="latent-transforming growth factor beta-binding protein 4 isoform X2"/>
    <property type="match status" value="1"/>
</dbReference>
<keyword evidence="6 19" id="KW-0732">Signal</keyword>
<evidence type="ECO:0000256" key="7">
    <source>
        <dbReference type="ARBA" id="ARBA00022737"/>
    </source>
</evidence>
<keyword evidence="3" id="KW-0272">Extracellular matrix</keyword>
<evidence type="ECO:0000256" key="5">
    <source>
        <dbReference type="ARBA" id="ARBA00022553"/>
    </source>
</evidence>
<gene>
    <name evidence="23" type="primary">Ltbp1</name>
</gene>
<dbReference type="InterPro" id="IPR009030">
    <property type="entry name" value="Growth_fac_rcpt_cys_sf"/>
</dbReference>
<dbReference type="FunFam" id="2.10.25.10:FF:000019">
    <property type="entry name" value="latent-transforming growth factor beta-binding protein 1 isoform X2"/>
    <property type="match status" value="6"/>
</dbReference>
<dbReference type="RefSeq" id="XP_005073645.1">
    <property type="nucleotide sequence ID" value="XM_005073588.4"/>
</dbReference>
<dbReference type="InterPro" id="IPR000152">
    <property type="entry name" value="EGF-type_Asp/Asn_hydroxyl_site"/>
</dbReference>
<evidence type="ECO:0000256" key="1">
    <source>
        <dbReference type="ARBA" id="ARBA00004498"/>
    </source>
</evidence>
<dbReference type="InterPro" id="IPR052080">
    <property type="entry name" value="vWF_C/EGF_Fibrillin"/>
</dbReference>
<dbReference type="GO" id="GO:0019838">
    <property type="term" value="F:growth factor binding"/>
    <property type="evidence" value="ECO:0007669"/>
    <property type="project" value="UniProtKB-KW"/>
</dbReference>
<comment type="function">
    <text evidence="13">Key regulator of transforming growth factor beta (TGFB1, TGFB2 and TGFB3) that controls TGF-beta activation by maintaining it in a latent state during storage in extracellular space. Associates specifically via disulfide bonds with the Latency-associated peptide (LAP), which is the regulatory chain of TGF-beta, and regulates integrin-dependent activation of TGF-beta. Outcompeted by LRRC32/GARP for binding to LAP regulatory chain of TGF-beta.</text>
</comment>
<evidence type="ECO:0000256" key="18">
    <source>
        <dbReference type="SAM" id="MobiDB-lite"/>
    </source>
</evidence>
<dbReference type="PROSITE" id="PS51364">
    <property type="entry name" value="TB"/>
    <property type="match status" value="4"/>
</dbReference>
<dbReference type="PROSITE" id="PS00022">
    <property type="entry name" value="EGF_1"/>
    <property type="match status" value="2"/>
</dbReference>
<keyword evidence="10" id="KW-0340">Growth factor binding</keyword>
<evidence type="ECO:0000256" key="9">
    <source>
        <dbReference type="ARBA" id="ARBA00023180"/>
    </source>
</evidence>
<evidence type="ECO:0000256" key="14">
    <source>
        <dbReference type="ARBA" id="ARBA00062844"/>
    </source>
</evidence>
<keyword evidence="7" id="KW-0677">Repeat</keyword>
<dbReference type="FunFam" id="2.10.25.10:FF:000205">
    <property type="entry name" value="latent-transforming growth factor beta-binding protein 1 isoform X1"/>
    <property type="match status" value="1"/>
</dbReference>
<feature type="domain" description="EGF-like" evidence="20">
    <location>
        <begin position="1064"/>
        <end position="1104"/>
    </location>
</feature>
<dbReference type="InterPro" id="IPR000742">
    <property type="entry name" value="EGF"/>
</dbReference>
<dbReference type="OrthoDB" id="4062651at2759"/>
<sequence>MAGAWLRWGLLLWAGLLAWSAHGRVRRITYVVRPGPGLAAGALPLAGPPRTFNVALDARYSRSSSATSSRSLAGPPAERTRRTSQPGGAALPGLRSPLPPEPARPGAPGRQFHSKAGAQPVVNRFAKHGRQVVRSKVQQDTQSAGGSRLQVQQKQQLQGINVCGGQCCQGWSKAPGSQRCTKPSCVPPCQNGGMCLRPQLCVCKPGTKGKACETTASQDTVSPVFGGQNHGSPWVPPEQVAKHPSTKKADALPRASPVAQMTLTLKPKPSVGLPQQIHSQVAPLTSQNVMIHHGQTQEYELKSKYLPSPKVVSGEQSMEGAFSLRYGQDPGTAPFQLSNHTGRIKVVFTPSICKVTCTKGNCQNSCQKGNTTTLISENGHAADTLTATNFRVVICHLPCMNGGQCSSRDKCQCPPNFTGKLCQIPVLGASGPKLYHQHSQQPGKALGTHVIHSTHTLPLTMTSQQGVKVKFPPNIVNIHVKHPPEASVQIHQVSRIDGPMGQKVKGGPPSQPLVSYQGLPVQKTHQQVIPHVYPVAAKTQLGRCFQETIGSQCGKALPGLSKQEDCCGTVGTSWGFNKCQKCPKKPSYHGYTQMMECLQGYKRVNNTFCQDINECQLQGVCPNGECLNTMGSYRCSCKMGFGPDPTFSSCVPDPPMISEEKGPCYRLVSPGRHCMHPLSVHLTKQICCCSVGKAWGPHCEKCPLPGTAAFKEICPGGMGYTVSGVHRRRPVHQHIGKEAVFVKPKNTQPVAKSTHPPPLPAKEEPVEALTSSREHRPGMAEPEVVTTSPEKEIPSLDQEKTRLEPGQPQLSPGISTIHLHPQFPVVIEKTSPPVPVEVAPEASTSSASQVIAPTQVTEINECTVNPDICGAGHCINLPVRYTCICYDGYRFSEQQRKCVDIDECAQVQHLCSQGRCENTEGSFLCICPAGFMASEEGTNCIDVDECLRPDVCREGRCINTAGAFRCEYCDSGYRMTRQGHCEDIDECLTPSTCPEEQCVNAPGSYQCVPCTEGFRGWNGQCLDVDECLQPKVCTNGSCTNLEGSYMCSCHKGYSPTPDHRHCQDIDECQQGNLCMNGQCRNTDGSFWCTCGQGYQLSAAKDQCEDIDECQHHHLCSHGQCRNTEGSFQCVCHQGYRASALGDHCEDINECLEDSSVCQGGDCINTAGSYDCTCPDGFQLDDNKGCQDINECAQPGLCGPHGECLNTHGSFHCVCEQGFSISADGHTCEDIDECVNNTVCDSHGFCDNTAGSFRCLCYQGFQAPQDGQGCVDVNECELLSGVCGEAFCENVEGSFLCVCADESQEYSPMTGQCRSRATEDSGVNHQPREEKKECYYNLNDASLCDNVLAPNVTKQECCCTSGAGWGDNCEIFPCPVQGTAEFAEMCPRGKGFVPTGEASFDTGGENYKDADECLLFGEEICKNGYCLNTQPGYECYCKQGTYYDPVKLQCFDMDECQDPNSCIDGQCVNTEGSYNCFCTHPMVLDASEKRCVQPTESNEQIEETDVYQDLCWEHLSEEYVCSRPLVGKQTTYTECCCLYGEAWGMQCALCPMKDSDDYAQLCNIPVTGRRRPYGRDALVDFSEQYGPETNPYFIQDRFLNSFEELQAEECGILNGCENGRCVRVQEGYTCDCFDGYHLDMAKMTCVDVNECNELNNRMSLCKNAKCINTEGSYKCVCLPGYAPSDKPNYCTPPSTALNLDKDGDLE</sequence>
<dbReference type="Proteomes" id="UP000886700">
    <property type="component" value="Unplaced"/>
</dbReference>
<feature type="domain" description="EGF-like" evidence="20">
    <location>
        <begin position="611"/>
        <end position="648"/>
    </location>
</feature>
<name>A0A1U7QSA4_MESAU</name>
<feature type="compositionally biased region" description="Basic and acidic residues" evidence="18">
    <location>
        <begin position="789"/>
        <end position="803"/>
    </location>
</feature>
<dbReference type="SUPFAM" id="SSF57196">
    <property type="entry name" value="EGF/Laminin"/>
    <property type="match status" value="5"/>
</dbReference>
<comment type="caution">
    <text evidence="17">Lacks conserved residue(s) required for the propagation of feature annotation.</text>
</comment>
<evidence type="ECO:0000256" key="12">
    <source>
        <dbReference type="ARBA" id="ARBA00038081"/>
    </source>
</evidence>
<feature type="region of interest" description="Disordered" evidence="18">
    <location>
        <begin position="64"/>
        <end position="114"/>
    </location>
</feature>
<dbReference type="Gene3D" id="3.90.290.10">
    <property type="entry name" value="TGF-beta binding (TB) domain"/>
    <property type="match status" value="4"/>
</dbReference>
<dbReference type="PROSITE" id="PS00010">
    <property type="entry name" value="ASX_HYDROXYL"/>
    <property type="match status" value="11"/>
</dbReference>
<comment type="similarity">
    <text evidence="12">Belongs to the LTBP family.</text>
</comment>
<feature type="domain" description="TB" evidence="21">
    <location>
        <begin position="662"/>
        <end position="714"/>
    </location>
</feature>
<feature type="compositionally biased region" description="Low complexity" evidence="18">
    <location>
        <begin position="64"/>
        <end position="73"/>
    </location>
</feature>
<dbReference type="SUPFAM" id="SSF57184">
    <property type="entry name" value="Growth factor receptor domain"/>
    <property type="match status" value="4"/>
</dbReference>
<dbReference type="SMART" id="SM00179">
    <property type="entry name" value="EGF_CA"/>
    <property type="match status" value="16"/>
</dbReference>
<organism evidence="22 23">
    <name type="scientific">Mesocricetus auratus</name>
    <name type="common">Golden hamster</name>
    <dbReference type="NCBI Taxonomy" id="10036"/>
    <lineage>
        <taxon>Eukaryota</taxon>
        <taxon>Metazoa</taxon>
        <taxon>Chordata</taxon>
        <taxon>Craniata</taxon>
        <taxon>Vertebrata</taxon>
        <taxon>Euteleostomi</taxon>
        <taxon>Mammalia</taxon>
        <taxon>Eutheria</taxon>
        <taxon>Euarchontoglires</taxon>
        <taxon>Glires</taxon>
        <taxon>Rodentia</taxon>
        <taxon>Myomorpha</taxon>
        <taxon>Muroidea</taxon>
        <taxon>Cricetidae</taxon>
        <taxon>Cricetinae</taxon>
        <taxon>Mesocricetus</taxon>
    </lineage>
</organism>
<dbReference type="Gene3D" id="2.10.25.10">
    <property type="entry name" value="Laminin"/>
    <property type="match status" value="18"/>
</dbReference>
<feature type="domain" description="EGF-like" evidence="20">
    <location>
        <begin position="900"/>
        <end position="941"/>
    </location>
</feature>
<evidence type="ECO:0000256" key="17">
    <source>
        <dbReference type="PROSITE-ProRule" id="PRU00076"/>
    </source>
</evidence>
<dbReference type="Pfam" id="PF00683">
    <property type="entry name" value="TB"/>
    <property type="match status" value="4"/>
</dbReference>
<feature type="domain" description="TB" evidence="21">
    <location>
        <begin position="542"/>
        <end position="587"/>
    </location>
</feature>
<dbReference type="PROSITE" id="PS01187">
    <property type="entry name" value="EGF_CA"/>
    <property type="match status" value="6"/>
</dbReference>
<evidence type="ECO:0000256" key="15">
    <source>
        <dbReference type="ARBA" id="ARBA00072992"/>
    </source>
</evidence>
<dbReference type="Pfam" id="PF07645">
    <property type="entry name" value="EGF_CA"/>
    <property type="match status" value="15"/>
</dbReference>
<evidence type="ECO:0000256" key="6">
    <source>
        <dbReference type="ARBA" id="ARBA00022729"/>
    </source>
</evidence>
<dbReference type="PROSITE" id="PS50026">
    <property type="entry name" value="EGF_3"/>
    <property type="match status" value="11"/>
</dbReference>
<dbReference type="SUPFAM" id="SSF57581">
    <property type="entry name" value="TB module/8-cys domain"/>
    <property type="match status" value="4"/>
</dbReference>
<dbReference type="GO" id="GO:0005509">
    <property type="term" value="F:calcium ion binding"/>
    <property type="evidence" value="ECO:0007669"/>
    <property type="project" value="InterPro"/>
</dbReference>
<evidence type="ECO:0000256" key="2">
    <source>
        <dbReference type="ARBA" id="ARBA00022525"/>
    </source>
</evidence>
<dbReference type="InterPro" id="IPR001881">
    <property type="entry name" value="EGF-like_Ca-bd_dom"/>
</dbReference>
<dbReference type="CDD" id="cd00054">
    <property type="entry name" value="EGF_CA"/>
    <property type="match status" value="12"/>
</dbReference>
<evidence type="ECO:0000256" key="10">
    <source>
        <dbReference type="ARBA" id="ARBA00023183"/>
    </source>
</evidence>
<keyword evidence="11" id="KW-0379">Hydroxylation</keyword>
<dbReference type="FunFam" id="2.10.25.10:FF:000198">
    <property type="entry name" value="latent-transforming growth factor beta-binding protein 1 isoform X1"/>
    <property type="match status" value="1"/>
</dbReference>
<feature type="domain" description="EGF-like" evidence="20">
    <location>
        <begin position="1146"/>
        <end position="1186"/>
    </location>
</feature>
<feature type="disulfide bond" evidence="17">
    <location>
        <begin position="395"/>
        <end position="405"/>
    </location>
</feature>
<evidence type="ECO:0000256" key="16">
    <source>
        <dbReference type="ARBA" id="ARBA00075443"/>
    </source>
</evidence>
<evidence type="ECO:0000259" key="21">
    <source>
        <dbReference type="PROSITE" id="PS51364"/>
    </source>
</evidence>
<feature type="disulfide bond" evidence="17">
    <location>
        <begin position="185"/>
        <end position="195"/>
    </location>
</feature>
<dbReference type="PANTHER" id="PTHR47333:SF4">
    <property type="entry name" value="EGF-LIKE DOMAIN-CONTAINING PROTEIN"/>
    <property type="match status" value="1"/>
</dbReference>
<reference evidence="23" key="1">
    <citation type="submission" date="2025-08" db="UniProtKB">
        <authorList>
            <consortium name="RefSeq"/>
        </authorList>
    </citation>
    <scope>IDENTIFICATION</scope>
    <source>
        <tissue evidence="23">Liver</tissue>
    </source>
</reference>